<feature type="region of interest" description="Disordered" evidence="9">
    <location>
        <begin position="318"/>
        <end position="399"/>
    </location>
</feature>
<dbReference type="OrthoDB" id="1415978at2759"/>
<dbReference type="GO" id="GO:0008270">
    <property type="term" value="F:zinc ion binding"/>
    <property type="evidence" value="ECO:0007669"/>
    <property type="project" value="UniProtKB-KW"/>
</dbReference>
<keyword evidence="3" id="KW-0808">Transferase</keyword>
<dbReference type="SUPFAM" id="SSF57850">
    <property type="entry name" value="RING/U-box"/>
    <property type="match status" value="1"/>
</dbReference>
<keyword evidence="12" id="KW-1185">Reference proteome</keyword>
<accession>A0A834LJG9</accession>
<dbReference type="GO" id="GO:0061630">
    <property type="term" value="F:ubiquitin protein ligase activity"/>
    <property type="evidence" value="ECO:0007669"/>
    <property type="project" value="UniProtKB-EC"/>
</dbReference>
<feature type="domain" description="RING-type" evidence="10">
    <location>
        <begin position="79"/>
        <end position="127"/>
    </location>
</feature>
<evidence type="ECO:0000256" key="6">
    <source>
        <dbReference type="ARBA" id="ARBA00022786"/>
    </source>
</evidence>
<dbReference type="InterPro" id="IPR001841">
    <property type="entry name" value="Znf_RING"/>
</dbReference>
<dbReference type="SMART" id="SM00575">
    <property type="entry name" value="ZnF_PMZ"/>
    <property type="match status" value="1"/>
</dbReference>
<evidence type="ECO:0000313" key="12">
    <source>
        <dbReference type="Proteomes" id="UP000626092"/>
    </source>
</evidence>
<proteinExistence type="predicted"/>
<evidence type="ECO:0000256" key="9">
    <source>
        <dbReference type="SAM" id="MobiDB-lite"/>
    </source>
</evidence>
<gene>
    <name evidence="11" type="ORF">RHSIM_Rhsim08G0130100</name>
</gene>
<dbReference type="PANTHER" id="PTHR22937:SF122">
    <property type="entry name" value="RING-TYPE E3 UBIQUITIN TRANSFERASE"/>
    <property type="match status" value="1"/>
</dbReference>
<evidence type="ECO:0000256" key="7">
    <source>
        <dbReference type="ARBA" id="ARBA00022833"/>
    </source>
</evidence>
<dbReference type="AlphaFoldDB" id="A0A834LJG9"/>
<keyword evidence="5 8" id="KW-0863">Zinc-finger</keyword>
<evidence type="ECO:0000256" key="2">
    <source>
        <dbReference type="ARBA" id="ARBA00012483"/>
    </source>
</evidence>
<feature type="region of interest" description="Disordered" evidence="9">
    <location>
        <begin position="270"/>
        <end position="301"/>
    </location>
</feature>
<name>A0A834LJG9_RHOSS</name>
<comment type="catalytic activity">
    <reaction evidence="1">
        <text>S-ubiquitinyl-[E2 ubiquitin-conjugating enzyme]-L-cysteine + [acceptor protein]-L-lysine = [E2 ubiquitin-conjugating enzyme]-L-cysteine + N(6)-ubiquitinyl-[acceptor protein]-L-lysine.</text>
        <dbReference type="EC" id="2.3.2.27"/>
    </reaction>
</comment>
<evidence type="ECO:0000313" key="11">
    <source>
        <dbReference type="EMBL" id="KAF7136344.1"/>
    </source>
</evidence>
<dbReference type="EMBL" id="WJXA01000008">
    <property type="protein sequence ID" value="KAF7136344.1"/>
    <property type="molecule type" value="Genomic_DNA"/>
</dbReference>
<keyword evidence="7" id="KW-0862">Zinc</keyword>
<dbReference type="InterPro" id="IPR045191">
    <property type="entry name" value="MBR1/2-like"/>
</dbReference>
<evidence type="ECO:0000256" key="5">
    <source>
        <dbReference type="ARBA" id="ARBA00022771"/>
    </source>
</evidence>
<organism evidence="11 12">
    <name type="scientific">Rhododendron simsii</name>
    <name type="common">Sims's rhododendron</name>
    <dbReference type="NCBI Taxonomy" id="118357"/>
    <lineage>
        <taxon>Eukaryota</taxon>
        <taxon>Viridiplantae</taxon>
        <taxon>Streptophyta</taxon>
        <taxon>Embryophyta</taxon>
        <taxon>Tracheophyta</taxon>
        <taxon>Spermatophyta</taxon>
        <taxon>Magnoliopsida</taxon>
        <taxon>eudicotyledons</taxon>
        <taxon>Gunneridae</taxon>
        <taxon>Pentapetalae</taxon>
        <taxon>asterids</taxon>
        <taxon>Ericales</taxon>
        <taxon>Ericaceae</taxon>
        <taxon>Ericoideae</taxon>
        <taxon>Rhodoreae</taxon>
        <taxon>Rhododendron</taxon>
    </lineage>
</organism>
<dbReference type="PROSITE" id="PS50089">
    <property type="entry name" value="ZF_RING_2"/>
    <property type="match status" value="1"/>
</dbReference>
<protein>
    <recommendedName>
        <fullName evidence="2">RING-type E3 ubiquitin transferase</fullName>
        <ecNumber evidence="2">2.3.2.27</ecNumber>
    </recommendedName>
</protein>
<evidence type="ECO:0000256" key="4">
    <source>
        <dbReference type="ARBA" id="ARBA00022723"/>
    </source>
</evidence>
<feature type="compositionally biased region" description="Basic and acidic residues" evidence="9">
    <location>
        <begin position="356"/>
        <end position="369"/>
    </location>
</feature>
<evidence type="ECO:0000256" key="1">
    <source>
        <dbReference type="ARBA" id="ARBA00000900"/>
    </source>
</evidence>
<evidence type="ECO:0000256" key="3">
    <source>
        <dbReference type="ARBA" id="ARBA00022679"/>
    </source>
</evidence>
<evidence type="ECO:0000259" key="10">
    <source>
        <dbReference type="PROSITE" id="PS50089"/>
    </source>
</evidence>
<feature type="compositionally biased region" description="Low complexity" evidence="9">
    <location>
        <begin position="374"/>
        <end position="383"/>
    </location>
</feature>
<feature type="compositionally biased region" description="Basic residues" evidence="9">
    <location>
        <begin position="278"/>
        <end position="287"/>
    </location>
</feature>
<dbReference type="InterPro" id="IPR006564">
    <property type="entry name" value="Znf_PMZ"/>
</dbReference>
<dbReference type="Proteomes" id="UP000626092">
    <property type="component" value="Unassembled WGS sequence"/>
</dbReference>
<dbReference type="EC" id="2.3.2.27" evidence="2"/>
<keyword evidence="6" id="KW-0833">Ubl conjugation pathway</keyword>
<evidence type="ECO:0000256" key="8">
    <source>
        <dbReference type="PROSITE-ProRule" id="PRU00175"/>
    </source>
</evidence>
<reference evidence="11" key="1">
    <citation type="submission" date="2019-11" db="EMBL/GenBank/DDBJ databases">
        <authorList>
            <person name="Liu Y."/>
            <person name="Hou J."/>
            <person name="Li T.-Q."/>
            <person name="Guan C.-H."/>
            <person name="Wu X."/>
            <person name="Wu H.-Z."/>
            <person name="Ling F."/>
            <person name="Zhang R."/>
            <person name="Shi X.-G."/>
            <person name="Ren J.-P."/>
            <person name="Chen E.-F."/>
            <person name="Sun J.-M."/>
        </authorList>
    </citation>
    <scope>NUCLEOTIDE SEQUENCE</scope>
    <source>
        <strain evidence="11">Adult_tree_wgs_1</strain>
        <tissue evidence="11">Leaves</tissue>
    </source>
</reference>
<comment type="caution">
    <text evidence="11">The sequence shown here is derived from an EMBL/GenBank/DDBJ whole genome shotgun (WGS) entry which is preliminary data.</text>
</comment>
<sequence>MMMFRSSIMMGERSGGFDRYRDWRLNVDNMSYEELLELGDRIGYVNTGLKEDMIVQCLRKTKLSDNLFSPLPTEMERKCSICQEDYEGNDEVGKLECGHFYHIYCIKQWLMQKMNGKSSSLNFHVDRELKLHYSKYARGSTQKLEHTDFNYAMAIIKDTSTEAHDWLMGLPIQMWVGNLRGKPVLTFIDNIRRVVSHVVNLRVETCYCKVWEISGLPYKHAASCISHKRMNIEEFCHTHYHRDTYLRAHGEIIHPLHDETMWEEVPGELVQPPPLKRLSSRPRKSRRRAADELAPGGSESRRSCTVRCANCKEIGHNKRTCQRAPVRGSRRGNGSTMRGRGRSQDADVGDPTGASIRDRGIVVRGRGRDTSASTRGRGTFAGTRGRGKNAKTSGSGTNAETSGIGTYAAVINSHSTGPGLVGEEHWVVQMAAIRPSLLKKGGPTLDAGDSALLQTQFRRSFVTINGALKLGHLSSELPEGKLAGGGDSRRKMQQGGNFAVRIRFREMDDNVQENEKNVVIDICDDSSNDDGNDEKRLDELTEEEVYQMTFDIHEDGEIFYNAYAKVNGLVFETIICTIFKRELCRLLTSQEISRVCKPSSMAVTLEDG</sequence>
<feature type="compositionally biased region" description="Polar residues" evidence="9">
    <location>
        <begin position="390"/>
        <end position="399"/>
    </location>
</feature>
<dbReference type="InterPro" id="IPR013083">
    <property type="entry name" value="Znf_RING/FYVE/PHD"/>
</dbReference>
<dbReference type="PANTHER" id="PTHR22937">
    <property type="entry name" value="E3 UBIQUITIN-PROTEIN LIGASE RNF165"/>
    <property type="match status" value="1"/>
</dbReference>
<dbReference type="Pfam" id="PF13639">
    <property type="entry name" value="zf-RING_2"/>
    <property type="match status" value="1"/>
</dbReference>
<dbReference type="Gene3D" id="3.30.40.10">
    <property type="entry name" value="Zinc/RING finger domain, C3HC4 (zinc finger)"/>
    <property type="match status" value="1"/>
</dbReference>
<keyword evidence="4" id="KW-0479">Metal-binding</keyword>